<feature type="chain" id="PRO_5039167543" evidence="1">
    <location>
        <begin position="23"/>
        <end position="188"/>
    </location>
</feature>
<reference evidence="2 3" key="1">
    <citation type="submission" date="2016-10" db="EMBL/GenBank/DDBJ databases">
        <authorList>
            <person name="de Groot N.N."/>
        </authorList>
    </citation>
    <scope>NUCLEOTIDE SEQUENCE [LARGE SCALE GENOMIC DNA]</scope>
    <source>
        <strain evidence="2 3">DSM 20475</strain>
    </source>
</reference>
<evidence type="ECO:0000313" key="2">
    <source>
        <dbReference type="EMBL" id="SDD22500.1"/>
    </source>
</evidence>
<evidence type="ECO:0000256" key="1">
    <source>
        <dbReference type="SAM" id="SignalP"/>
    </source>
</evidence>
<dbReference type="PROSITE" id="PS51257">
    <property type="entry name" value="PROKAR_LIPOPROTEIN"/>
    <property type="match status" value="1"/>
</dbReference>
<gene>
    <name evidence="2" type="ORF">SAMN04489866_10215</name>
</gene>
<organism evidence="2 3">
    <name type="scientific">Peptococcus niger</name>
    <dbReference type="NCBI Taxonomy" id="2741"/>
    <lineage>
        <taxon>Bacteria</taxon>
        <taxon>Bacillati</taxon>
        <taxon>Bacillota</taxon>
        <taxon>Clostridia</taxon>
        <taxon>Eubacteriales</taxon>
        <taxon>Peptococcaceae</taxon>
        <taxon>Peptococcus</taxon>
    </lineage>
</organism>
<dbReference type="RefSeq" id="WP_091791048.1">
    <property type="nucleotide sequence ID" value="NZ_FNAF01000002.1"/>
</dbReference>
<keyword evidence="3" id="KW-1185">Reference proteome</keyword>
<evidence type="ECO:0000313" key="3">
    <source>
        <dbReference type="Proteomes" id="UP000198995"/>
    </source>
</evidence>
<dbReference type="STRING" id="2741.SAMN04489866_10215"/>
<sequence>MKKIIRQLILVTLLAVTALAFTACDKEADGPLDKAGSGEPLQVGDRVDTEAALEANRLMTGDGLTQRGHKVFLDGVPLSVREKDLARALPDKTYLRLAAKYDAFPSEADLKETLGILPDKAGDADVAAAVISANGQLKTLLEDKVKDAWLANDTLVGQVIGRNRSEGDWEAFIEKERDKDKTELILRR</sequence>
<name>A0A1G6SZY3_PEPNI</name>
<accession>A0A1G6SZY3</accession>
<feature type="signal peptide" evidence="1">
    <location>
        <begin position="1"/>
        <end position="22"/>
    </location>
</feature>
<dbReference type="AlphaFoldDB" id="A0A1G6SZY3"/>
<dbReference type="Proteomes" id="UP000198995">
    <property type="component" value="Unassembled WGS sequence"/>
</dbReference>
<keyword evidence="1" id="KW-0732">Signal</keyword>
<proteinExistence type="predicted"/>
<dbReference type="EMBL" id="FNAF01000002">
    <property type="protein sequence ID" value="SDD22500.1"/>
    <property type="molecule type" value="Genomic_DNA"/>
</dbReference>
<protein>
    <submittedName>
        <fullName evidence="2">Uncharacterized protein</fullName>
    </submittedName>
</protein>